<organism evidence="2 3">
    <name type="scientific">Phytophthora lilii</name>
    <dbReference type="NCBI Taxonomy" id="2077276"/>
    <lineage>
        <taxon>Eukaryota</taxon>
        <taxon>Sar</taxon>
        <taxon>Stramenopiles</taxon>
        <taxon>Oomycota</taxon>
        <taxon>Peronosporomycetes</taxon>
        <taxon>Peronosporales</taxon>
        <taxon>Peronosporaceae</taxon>
        <taxon>Phytophthora</taxon>
    </lineage>
</organism>
<dbReference type="Proteomes" id="UP001165083">
    <property type="component" value="Unassembled WGS sequence"/>
</dbReference>
<comment type="caution">
    <text evidence="2">The sequence shown here is derived from an EMBL/GenBank/DDBJ whole genome shotgun (WGS) entry which is preliminary data.</text>
</comment>
<evidence type="ECO:0000256" key="1">
    <source>
        <dbReference type="SAM" id="MobiDB-lite"/>
    </source>
</evidence>
<proteinExistence type="predicted"/>
<evidence type="ECO:0000313" key="3">
    <source>
        <dbReference type="Proteomes" id="UP001165083"/>
    </source>
</evidence>
<dbReference type="EMBL" id="BSXW01000726">
    <property type="protein sequence ID" value="GMF28668.1"/>
    <property type="molecule type" value="Genomic_DNA"/>
</dbReference>
<dbReference type="AlphaFoldDB" id="A0A9W6X2S5"/>
<reference evidence="2" key="1">
    <citation type="submission" date="2023-04" db="EMBL/GenBank/DDBJ databases">
        <title>Phytophthora lilii NBRC 32176.</title>
        <authorList>
            <person name="Ichikawa N."/>
            <person name="Sato H."/>
            <person name="Tonouchi N."/>
        </authorList>
    </citation>
    <scope>NUCLEOTIDE SEQUENCE</scope>
    <source>
        <strain evidence="2">NBRC 32176</strain>
    </source>
</reference>
<protein>
    <submittedName>
        <fullName evidence="2">Unnamed protein product</fullName>
    </submittedName>
</protein>
<accession>A0A9W6X2S5</accession>
<feature type="region of interest" description="Disordered" evidence="1">
    <location>
        <begin position="1"/>
        <end position="22"/>
    </location>
</feature>
<sequence length="166" mass="18461">MLRSVLGHGGLERRREATQQHQQRHTLAQVVSAAPAQGLASDLQPVEDRREELVQLVAGVSTAGPQHVRRVLGETRHDAALEGRDQRRDVLHALEWDAKWRVKGCTQQVKAAHSVYGEEDQWRRRVQLDMCLWSCSKPLAAPLDGSSQRGTVGEQGLDAADTDTFI</sequence>
<evidence type="ECO:0000313" key="2">
    <source>
        <dbReference type="EMBL" id="GMF28668.1"/>
    </source>
</evidence>
<name>A0A9W6X2S5_9STRA</name>
<keyword evidence="3" id="KW-1185">Reference proteome</keyword>
<gene>
    <name evidence="2" type="ORF">Plil01_001210700</name>
</gene>